<dbReference type="SUPFAM" id="SSF46785">
    <property type="entry name" value="Winged helix' DNA-binding domain"/>
    <property type="match status" value="1"/>
</dbReference>
<dbReference type="PANTHER" id="PTHR30346:SF26">
    <property type="entry name" value="HYDROGEN PEROXIDE-INDUCIBLE GENES ACTIVATOR"/>
    <property type="match status" value="1"/>
</dbReference>
<dbReference type="InterPro" id="IPR036390">
    <property type="entry name" value="WH_DNA-bd_sf"/>
</dbReference>
<dbReference type="SUPFAM" id="SSF53850">
    <property type="entry name" value="Periplasmic binding protein-like II"/>
    <property type="match status" value="1"/>
</dbReference>
<dbReference type="FunFam" id="1.10.10.10:FF:000001">
    <property type="entry name" value="LysR family transcriptional regulator"/>
    <property type="match status" value="1"/>
</dbReference>
<evidence type="ECO:0000256" key="4">
    <source>
        <dbReference type="ARBA" id="ARBA00023159"/>
    </source>
</evidence>
<sequence>MTLQDLRYVVTLAELKHFARAAEACYVSQPTLSTQIKKLEAELGVALFERTNKRVMPTPAGAELIAQARVVLQEAEKLRDMAQQAHDPMSGPIQLGVIPTLGPYLLPHLVPQLRADYPNLRLYLREDLTATLVERLRTGMLDAILVALPIQSDGLEIIELFREPFMMVLPMGDPLTQKTEVVETDLADTSLLLLEDGHCLRDQALAVCGFPPRGGEDFRASSLETLRQMVAAGVGCTLLPILAIHAAPLSEPLIELRPFANPEPSRTIGLALRRGFPRMEMVQAFAAFIRRYAPDGVTVIPSPNQGKT</sequence>
<keyword evidence="2" id="KW-0805">Transcription regulation</keyword>
<dbReference type="Gene3D" id="3.40.190.10">
    <property type="entry name" value="Periplasmic binding protein-like II"/>
    <property type="match status" value="2"/>
</dbReference>
<dbReference type="InterPro" id="IPR036388">
    <property type="entry name" value="WH-like_DNA-bd_sf"/>
</dbReference>
<evidence type="ECO:0000313" key="7">
    <source>
        <dbReference type="EMBL" id="ETX09252.1"/>
    </source>
</evidence>
<dbReference type="GO" id="GO:0032993">
    <property type="term" value="C:protein-DNA complex"/>
    <property type="evidence" value="ECO:0007669"/>
    <property type="project" value="TreeGrafter"/>
</dbReference>
<evidence type="ECO:0000256" key="2">
    <source>
        <dbReference type="ARBA" id="ARBA00023015"/>
    </source>
</evidence>
<keyword evidence="3" id="KW-0238">DNA-binding</keyword>
<dbReference type="InterPro" id="IPR005119">
    <property type="entry name" value="LysR_subst-bd"/>
</dbReference>
<dbReference type="EMBL" id="AZHX01000019">
    <property type="protein sequence ID" value="ETX09252.1"/>
    <property type="molecule type" value="Genomic_DNA"/>
</dbReference>
<dbReference type="HOGENOM" id="CLU_039613_6_4_7"/>
<organism evidence="7 8">
    <name type="scientific">Candidatus Entotheonella gemina</name>
    <dbReference type="NCBI Taxonomy" id="1429439"/>
    <lineage>
        <taxon>Bacteria</taxon>
        <taxon>Pseudomonadati</taxon>
        <taxon>Nitrospinota/Tectimicrobiota group</taxon>
        <taxon>Candidatus Tectimicrobiota</taxon>
        <taxon>Candidatus Entotheonellia</taxon>
        <taxon>Candidatus Entotheonellales</taxon>
        <taxon>Candidatus Entotheonellaceae</taxon>
        <taxon>Candidatus Entotheonella</taxon>
    </lineage>
</organism>
<comment type="similarity">
    <text evidence="1">Belongs to the LysR transcriptional regulatory family.</text>
</comment>
<feature type="domain" description="HTH lysR-type" evidence="6">
    <location>
        <begin position="1"/>
        <end position="58"/>
    </location>
</feature>
<evidence type="ECO:0000256" key="3">
    <source>
        <dbReference type="ARBA" id="ARBA00023125"/>
    </source>
</evidence>
<dbReference type="CDD" id="cd08411">
    <property type="entry name" value="PBP2_OxyR"/>
    <property type="match status" value="1"/>
</dbReference>
<dbReference type="PRINTS" id="PR00039">
    <property type="entry name" value="HTHLYSR"/>
</dbReference>
<evidence type="ECO:0000313" key="8">
    <source>
        <dbReference type="Proteomes" id="UP000019140"/>
    </source>
</evidence>
<comment type="caution">
    <text evidence="7">The sequence shown here is derived from an EMBL/GenBank/DDBJ whole genome shotgun (WGS) entry which is preliminary data.</text>
</comment>
<dbReference type="Pfam" id="PF00126">
    <property type="entry name" value="HTH_1"/>
    <property type="match status" value="1"/>
</dbReference>
<gene>
    <name evidence="7" type="ORF">ETSY2_00580</name>
</gene>
<dbReference type="PROSITE" id="PS50931">
    <property type="entry name" value="HTH_LYSR"/>
    <property type="match status" value="1"/>
</dbReference>
<reference evidence="7 8" key="1">
    <citation type="journal article" date="2014" name="Nature">
        <title>An environmental bacterial taxon with a large and distinct metabolic repertoire.</title>
        <authorList>
            <person name="Wilson M.C."/>
            <person name="Mori T."/>
            <person name="Ruckert C."/>
            <person name="Uria A.R."/>
            <person name="Helf M.J."/>
            <person name="Takada K."/>
            <person name="Gernert C."/>
            <person name="Steffens U.A."/>
            <person name="Heycke N."/>
            <person name="Schmitt S."/>
            <person name="Rinke C."/>
            <person name="Helfrich E.J."/>
            <person name="Brachmann A.O."/>
            <person name="Gurgui C."/>
            <person name="Wakimoto T."/>
            <person name="Kracht M."/>
            <person name="Crusemann M."/>
            <person name="Hentschel U."/>
            <person name="Abe I."/>
            <person name="Matsunaga S."/>
            <person name="Kalinowski J."/>
            <person name="Takeyama H."/>
            <person name="Piel J."/>
        </authorList>
    </citation>
    <scope>NUCLEOTIDE SEQUENCE [LARGE SCALE GENOMIC DNA]</scope>
    <source>
        <strain evidence="8">TSY2</strain>
    </source>
</reference>
<name>W4MHR2_9BACT</name>
<evidence type="ECO:0000256" key="5">
    <source>
        <dbReference type="ARBA" id="ARBA00023163"/>
    </source>
</evidence>
<dbReference type="PANTHER" id="PTHR30346">
    <property type="entry name" value="TRANSCRIPTIONAL DUAL REGULATOR HCAR-RELATED"/>
    <property type="match status" value="1"/>
</dbReference>
<dbReference type="GO" id="GO:0003677">
    <property type="term" value="F:DNA binding"/>
    <property type="evidence" value="ECO:0007669"/>
    <property type="project" value="UniProtKB-KW"/>
</dbReference>
<dbReference type="Pfam" id="PF03466">
    <property type="entry name" value="LysR_substrate"/>
    <property type="match status" value="1"/>
</dbReference>
<evidence type="ECO:0000259" key="6">
    <source>
        <dbReference type="PROSITE" id="PS50931"/>
    </source>
</evidence>
<keyword evidence="4" id="KW-0010">Activator</keyword>
<protein>
    <recommendedName>
        <fullName evidence="6">HTH lysR-type domain-containing protein</fullName>
    </recommendedName>
</protein>
<proteinExistence type="inferred from homology"/>
<accession>W4MHR2</accession>
<evidence type="ECO:0000256" key="1">
    <source>
        <dbReference type="ARBA" id="ARBA00009437"/>
    </source>
</evidence>
<dbReference type="Gene3D" id="1.10.10.10">
    <property type="entry name" value="Winged helix-like DNA-binding domain superfamily/Winged helix DNA-binding domain"/>
    <property type="match status" value="1"/>
</dbReference>
<dbReference type="Proteomes" id="UP000019140">
    <property type="component" value="Unassembled WGS sequence"/>
</dbReference>
<keyword evidence="8" id="KW-1185">Reference proteome</keyword>
<dbReference type="PATRIC" id="fig|1429439.4.peg.102"/>
<keyword evidence="5" id="KW-0804">Transcription</keyword>
<dbReference type="GO" id="GO:0003700">
    <property type="term" value="F:DNA-binding transcription factor activity"/>
    <property type="evidence" value="ECO:0007669"/>
    <property type="project" value="InterPro"/>
</dbReference>
<dbReference type="AlphaFoldDB" id="W4MHR2"/>
<dbReference type="InterPro" id="IPR000847">
    <property type="entry name" value="LysR_HTH_N"/>
</dbReference>